<sequence length="146" mass="16211">MFKNKIILSVINGKNYETKILTRSSDNFILDNQEYEATHLFWNGLYYNTVQVKPEKIKTKSNHGIGRAVAGGIIAGATGAVVGAVTASKTSTVQKPLTTTLRAPQNAILELKNIQTGEIKQLTVSFMTENGFYKFEKKIGLQHENY</sequence>
<evidence type="ECO:0000313" key="1">
    <source>
        <dbReference type="EMBL" id="HJE96360.1"/>
    </source>
</evidence>
<comment type="caution">
    <text evidence="1">The sequence shown here is derived from an EMBL/GenBank/DDBJ whole genome shotgun (WGS) entry which is preliminary data.</text>
</comment>
<name>A0A921F6N2_9LACO</name>
<proteinExistence type="predicted"/>
<organism evidence="1 2">
    <name type="scientific">Ligilactobacillus acidipiscis</name>
    <dbReference type="NCBI Taxonomy" id="89059"/>
    <lineage>
        <taxon>Bacteria</taxon>
        <taxon>Bacillati</taxon>
        <taxon>Bacillota</taxon>
        <taxon>Bacilli</taxon>
        <taxon>Lactobacillales</taxon>
        <taxon>Lactobacillaceae</taxon>
        <taxon>Ligilactobacillus</taxon>
    </lineage>
</organism>
<dbReference type="Proteomes" id="UP000707535">
    <property type="component" value="Unassembled WGS sequence"/>
</dbReference>
<protein>
    <submittedName>
        <fullName evidence="1">Uncharacterized protein</fullName>
    </submittedName>
</protein>
<dbReference type="EMBL" id="DYXG01000018">
    <property type="protein sequence ID" value="HJE96360.1"/>
    <property type="molecule type" value="Genomic_DNA"/>
</dbReference>
<dbReference type="AlphaFoldDB" id="A0A921F6N2"/>
<gene>
    <name evidence="1" type="ORF">K8V00_01950</name>
</gene>
<accession>A0A921F6N2</accession>
<evidence type="ECO:0000313" key="2">
    <source>
        <dbReference type="Proteomes" id="UP000707535"/>
    </source>
</evidence>
<reference evidence="1" key="1">
    <citation type="journal article" date="2021" name="PeerJ">
        <title>Extensive microbial diversity within the chicken gut microbiome revealed by metagenomics and culture.</title>
        <authorList>
            <person name="Gilroy R."/>
            <person name="Ravi A."/>
            <person name="Getino M."/>
            <person name="Pursley I."/>
            <person name="Horton D.L."/>
            <person name="Alikhan N.F."/>
            <person name="Baker D."/>
            <person name="Gharbi K."/>
            <person name="Hall N."/>
            <person name="Watson M."/>
            <person name="Adriaenssens E.M."/>
            <person name="Foster-Nyarko E."/>
            <person name="Jarju S."/>
            <person name="Secka A."/>
            <person name="Antonio M."/>
            <person name="Oren A."/>
            <person name="Chaudhuri R.R."/>
            <person name="La Ragione R."/>
            <person name="Hildebrand F."/>
            <person name="Pallen M.J."/>
        </authorList>
    </citation>
    <scope>NUCLEOTIDE SEQUENCE</scope>
    <source>
        <strain evidence="1">CHK174-6876</strain>
    </source>
</reference>
<reference evidence="1" key="2">
    <citation type="submission" date="2021-09" db="EMBL/GenBank/DDBJ databases">
        <authorList>
            <person name="Gilroy R."/>
        </authorList>
    </citation>
    <scope>NUCLEOTIDE SEQUENCE</scope>
    <source>
        <strain evidence="1">CHK174-6876</strain>
    </source>
</reference>